<sequence length="193" mass="21528">MALFLFLLVAFYRNLLEQLNSAGDAMAKGYCCVFIACVGSTEEVVGDDWQEHIVHDFTRRRARTPAGRGHWPLSLPSFSFSTAHLRSHPSVGAGAPQPSCRRRRPPPDLRRRGALPIQSPSTDFAPPPLLLFPSYRRSSLRAPILRSSAECEHAEPLAGMELERSTCAGAGRRELRCRPHRPCTRARAGKRRD</sequence>
<gene>
    <name evidence="3" type="ORF">SETIT_9G343000v2</name>
</gene>
<name>A0A368SNP8_SETIT</name>
<accession>A0A368SNP8</accession>
<feature type="chain" id="PRO_5016680062" evidence="2">
    <location>
        <begin position="18"/>
        <end position="193"/>
    </location>
</feature>
<organism evidence="3">
    <name type="scientific">Setaria italica</name>
    <name type="common">Foxtail millet</name>
    <name type="synonym">Panicum italicum</name>
    <dbReference type="NCBI Taxonomy" id="4555"/>
    <lineage>
        <taxon>Eukaryota</taxon>
        <taxon>Viridiplantae</taxon>
        <taxon>Streptophyta</taxon>
        <taxon>Embryophyta</taxon>
        <taxon>Tracheophyta</taxon>
        <taxon>Spermatophyta</taxon>
        <taxon>Magnoliopsida</taxon>
        <taxon>Liliopsida</taxon>
        <taxon>Poales</taxon>
        <taxon>Poaceae</taxon>
        <taxon>PACMAD clade</taxon>
        <taxon>Panicoideae</taxon>
        <taxon>Panicodae</taxon>
        <taxon>Paniceae</taxon>
        <taxon>Cenchrinae</taxon>
        <taxon>Setaria</taxon>
    </lineage>
</organism>
<feature type="signal peptide" evidence="2">
    <location>
        <begin position="1"/>
        <end position="17"/>
    </location>
</feature>
<proteinExistence type="predicted"/>
<dbReference type="EMBL" id="CM003536">
    <property type="protein sequence ID" value="RCV44052.1"/>
    <property type="molecule type" value="Genomic_DNA"/>
</dbReference>
<feature type="region of interest" description="Disordered" evidence="1">
    <location>
        <begin position="87"/>
        <end position="122"/>
    </location>
</feature>
<dbReference type="AlphaFoldDB" id="A0A368SNP8"/>
<evidence type="ECO:0000256" key="1">
    <source>
        <dbReference type="SAM" id="MobiDB-lite"/>
    </source>
</evidence>
<keyword evidence="2" id="KW-0732">Signal</keyword>
<reference evidence="3" key="2">
    <citation type="submission" date="2015-07" db="EMBL/GenBank/DDBJ databases">
        <authorList>
            <person name="Noorani M."/>
        </authorList>
    </citation>
    <scope>NUCLEOTIDE SEQUENCE</scope>
    <source>
        <strain evidence="3">Yugu1</strain>
    </source>
</reference>
<evidence type="ECO:0000256" key="2">
    <source>
        <dbReference type="SAM" id="SignalP"/>
    </source>
</evidence>
<evidence type="ECO:0000313" key="3">
    <source>
        <dbReference type="EMBL" id="RCV44052.1"/>
    </source>
</evidence>
<reference evidence="3" key="1">
    <citation type="journal article" date="2012" name="Nat. Biotechnol.">
        <title>Reference genome sequence of the model plant Setaria.</title>
        <authorList>
            <person name="Bennetzen J.L."/>
            <person name="Schmutz J."/>
            <person name="Wang H."/>
            <person name="Percifield R."/>
            <person name="Hawkins J."/>
            <person name="Pontaroli A.C."/>
            <person name="Estep M."/>
            <person name="Feng L."/>
            <person name="Vaughn J.N."/>
            <person name="Grimwood J."/>
            <person name="Jenkins J."/>
            <person name="Barry K."/>
            <person name="Lindquist E."/>
            <person name="Hellsten U."/>
            <person name="Deshpande S."/>
            <person name="Wang X."/>
            <person name="Wu X."/>
            <person name="Mitros T."/>
            <person name="Triplett J."/>
            <person name="Yang X."/>
            <person name="Ye C.Y."/>
            <person name="Mauro-Herrera M."/>
            <person name="Wang L."/>
            <person name="Li P."/>
            <person name="Sharma M."/>
            <person name="Sharma R."/>
            <person name="Ronald P.C."/>
            <person name="Panaud O."/>
            <person name="Kellogg E.A."/>
            <person name="Brutnell T.P."/>
            <person name="Doust A.N."/>
            <person name="Tuskan G.A."/>
            <person name="Rokhsar D."/>
            <person name="Devos K.M."/>
        </authorList>
    </citation>
    <scope>NUCLEOTIDE SEQUENCE [LARGE SCALE GENOMIC DNA]</scope>
    <source>
        <strain evidence="3">Yugu1</strain>
    </source>
</reference>
<protein>
    <submittedName>
        <fullName evidence="3">Uncharacterized protein</fullName>
    </submittedName>
</protein>